<protein>
    <submittedName>
        <fullName evidence="2">Metal homeostasis protein</fullName>
    </submittedName>
</protein>
<evidence type="ECO:0000256" key="1">
    <source>
        <dbReference type="SAM" id="MobiDB-lite"/>
    </source>
</evidence>
<keyword evidence="3" id="KW-1185">Reference proteome</keyword>
<dbReference type="RefSeq" id="WP_313794840.1">
    <property type="nucleotide sequence ID" value="NZ_CP102453.1"/>
</dbReference>
<organism evidence="2 3">
    <name type="scientific">Fundicoccus culcitae</name>
    <dbReference type="NCBI Taxonomy" id="2969821"/>
    <lineage>
        <taxon>Bacteria</taxon>
        <taxon>Bacillati</taxon>
        <taxon>Bacillota</taxon>
        <taxon>Bacilli</taxon>
        <taxon>Lactobacillales</taxon>
        <taxon>Aerococcaceae</taxon>
        <taxon>Fundicoccus</taxon>
    </lineage>
</organism>
<dbReference type="EMBL" id="CP102453">
    <property type="protein sequence ID" value="UUX35352.1"/>
    <property type="molecule type" value="Genomic_DNA"/>
</dbReference>
<evidence type="ECO:0000313" key="3">
    <source>
        <dbReference type="Proteomes" id="UP001315967"/>
    </source>
</evidence>
<dbReference type="InterPro" id="IPR049844">
    <property type="entry name" value="RsaX20-like"/>
</dbReference>
<reference evidence="2 3" key="1">
    <citation type="submission" date="2022-08" db="EMBL/GenBank/DDBJ databases">
        <title>Aerococcaceae sp. nov isolated from spoiled eye mask.</title>
        <authorList>
            <person name="Zhou G."/>
            <person name="Xie X.-B."/>
            <person name="Shi Q.-S."/>
            <person name="Wang Y.-S."/>
            <person name="Wen X."/>
            <person name="Peng H."/>
            <person name="Yang X.-J."/>
            <person name="Tao H.-B."/>
            <person name="Huang X.-M."/>
        </authorList>
    </citation>
    <scope>NUCLEOTIDE SEQUENCE [LARGE SCALE GENOMIC DNA]</scope>
    <source>
        <strain evidence="3">DM20194951</strain>
    </source>
</reference>
<sequence>MSTHKQAKSRAYREMKSPNKKTARRALKTIKAAKRGKIA</sequence>
<evidence type="ECO:0000313" key="2">
    <source>
        <dbReference type="EMBL" id="UUX35352.1"/>
    </source>
</evidence>
<feature type="compositionally biased region" description="Basic residues" evidence="1">
    <location>
        <begin position="18"/>
        <end position="39"/>
    </location>
</feature>
<name>A0ABY5P9D4_9LACT</name>
<accession>A0ABY5P9D4</accession>
<proteinExistence type="predicted"/>
<feature type="region of interest" description="Disordered" evidence="1">
    <location>
        <begin position="1"/>
        <end position="39"/>
    </location>
</feature>
<gene>
    <name evidence="2" type="ORF">NRE15_06825</name>
</gene>
<dbReference type="Proteomes" id="UP001315967">
    <property type="component" value="Chromosome"/>
</dbReference>
<dbReference type="NCBIfam" id="NF038026">
    <property type="entry name" value="RsaX20_sORF"/>
    <property type="match status" value="1"/>
</dbReference>
<feature type="compositionally biased region" description="Basic residues" evidence="1">
    <location>
        <begin position="1"/>
        <end position="10"/>
    </location>
</feature>